<feature type="domain" description="PDZ" evidence="8">
    <location>
        <begin position="456"/>
        <end position="497"/>
    </location>
</feature>
<dbReference type="GO" id="GO:0005524">
    <property type="term" value="F:ATP binding"/>
    <property type="evidence" value="ECO:0007669"/>
    <property type="project" value="UniProtKB-KW"/>
</dbReference>
<evidence type="ECO:0000313" key="10">
    <source>
        <dbReference type="EnsemblMetazoa" id="ISCW009661-PA"/>
    </source>
</evidence>
<evidence type="ECO:0000256" key="1">
    <source>
        <dbReference type="ARBA" id="ARBA00022527"/>
    </source>
</evidence>
<dbReference type="EMBL" id="ABJB010281637">
    <property type="status" value="NOT_ANNOTATED_CDS"/>
    <property type="molecule type" value="Genomic_DNA"/>
</dbReference>
<keyword evidence="6" id="KW-0175">Coiled coil</keyword>
<dbReference type="EC" id="2.7.11.1" evidence="9"/>
<evidence type="ECO:0000259" key="7">
    <source>
        <dbReference type="PROSITE" id="PS50011"/>
    </source>
</evidence>
<keyword evidence="3" id="KW-0547">Nucleotide-binding</keyword>
<dbReference type="Gene3D" id="2.30.42.10">
    <property type="match status" value="2"/>
</dbReference>
<dbReference type="InParanoid" id="B7Q1J2"/>
<evidence type="ECO:0000256" key="6">
    <source>
        <dbReference type="SAM" id="Coils"/>
    </source>
</evidence>
<dbReference type="Pfam" id="PF00069">
    <property type="entry name" value="Pkinase"/>
    <property type="match status" value="1"/>
</dbReference>
<dbReference type="VEuPathDB" id="VectorBase:ISCW009661"/>
<dbReference type="FunFam" id="2.30.42.10:FF:000440">
    <property type="match status" value="1"/>
</dbReference>
<dbReference type="PROSITE" id="PS50011">
    <property type="entry name" value="PROTEIN_KINASE_DOM"/>
    <property type="match status" value="1"/>
</dbReference>
<evidence type="ECO:0000256" key="3">
    <source>
        <dbReference type="ARBA" id="ARBA00022741"/>
    </source>
</evidence>
<dbReference type="CDD" id="cd00136">
    <property type="entry name" value="PDZ_canonical"/>
    <property type="match status" value="1"/>
</dbReference>
<reference evidence="10" key="2">
    <citation type="submission" date="2020-05" db="UniProtKB">
        <authorList>
            <consortium name="EnsemblMetazoa"/>
        </authorList>
    </citation>
    <scope>IDENTIFICATION</scope>
    <source>
        <strain evidence="10">wikel</strain>
    </source>
</reference>
<dbReference type="PROSITE" id="PS50106">
    <property type="entry name" value="PDZ"/>
    <property type="match status" value="2"/>
</dbReference>
<evidence type="ECO:0000313" key="9">
    <source>
        <dbReference type="EMBL" id="EEC12714.1"/>
    </source>
</evidence>
<dbReference type="PANTHER" id="PTHR24351">
    <property type="entry name" value="RIBOSOMAL PROTEIN S6 KINASE"/>
    <property type="match status" value="1"/>
</dbReference>
<keyword evidence="11" id="KW-1185">Reference proteome</keyword>
<dbReference type="SUPFAM" id="SSF50156">
    <property type="entry name" value="PDZ domain-like"/>
    <property type="match status" value="2"/>
</dbReference>
<keyword evidence="5" id="KW-0067">ATP-binding</keyword>
<dbReference type="GO" id="GO:0005634">
    <property type="term" value="C:nucleus"/>
    <property type="evidence" value="ECO:0000318"/>
    <property type="project" value="GO_Central"/>
</dbReference>
<dbReference type="SUPFAM" id="SSF56112">
    <property type="entry name" value="Protein kinase-like (PK-like)"/>
    <property type="match status" value="1"/>
</dbReference>
<dbReference type="FunFam" id="1.10.510.10:FF:001549">
    <property type="entry name" value="Serine/threonine protein kinase, putative"/>
    <property type="match status" value="1"/>
</dbReference>
<evidence type="ECO:0000313" key="11">
    <source>
        <dbReference type="Proteomes" id="UP000001555"/>
    </source>
</evidence>
<dbReference type="InterPro" id="IPR000719">
    <property type="entry name" value="Prot_kinase_dom"/>
</dbReference>
<dbReference type="Gene3D" id="1.10.510.10">
    <property type="entry name" value="Transferase(Phosphotransferase) domain 1"/>
    <property type="match status" value="1"/>
</dbReference>
<dbReference type="GO" id="GO:0007346">
    <property type="term" value="P:regulation of mitotic cell cycle"/>
    <property type="evidence" value="ECO:0000318"/>
    <property type="project" value="GO_Central"/>
</dbReference>
<dbReference type="VEuPathDB" id="VectorBase:ISCP_031643"/>
<reference evidence="9 11" key="1">
    <citation type="submission" date="2008-03" db="EMBL/GenBank/DDBJ databases">
        <title>Annotation of Ixodes scapularis.</title>
        <authorList>
            <consortium name="Ixodes scapularis Genome Project Consortium"/>
            <person name="Caler E."/>
            <person name="Hannick L.I."/>
            <person name="Bidwell S."/>
            <person name="Joardar V."/>
            <person name="Thiagarajan M."/>
            <person name="Amedeo P."/>
            <person name="Galinsky K.J."/>
            <person name="Schobel S."/>
            <person name="Inman J."/>
            <person name="Hostetler J."/>
            <person name="Miller J."/>
            <person name="Hammond M."/>
            <person name="Megy K."/>
            <person name="Lawson D."/>
            <person name="Kodira C."/>
            <person name="Sutton G."/>
            <person name="Meyer J."/>
            <person name="Hill C.A."/>
            <person name="Birren B."/>
            <person name="Nene V."/>
            <person name="Collins F."/>
            <person name="Alarcon-Chaidez F."/>
            <person name="Wikel S."/>
            <person name="Strausberg R."/>
        </authorList>
    </citation>
    <scope>NUCLEOTIDE SEQUENCE [LARGE SCALE GENOMIC DNA]</scope>
    <source>
        <strain evidence="11">Wikel</strain>
        <strain evidence="9">Wikel colony</strain>
    </source>
</reference>
<evidence type="ECO:0000256" key="4">
    <source>
        <dbReference type="ARBA" id="ARBA00022777"/>
    </source>
</evidence>
<keyword evidence="2 9" id="KW-0808">Transferase</keyword>
<dbReference type="InterPro" id="IPR036034">
    <property type="entry name" value="PDZ_sf"/>
</dbReference>
<dbReference type="GO" id="GO:0004674">
    <property type="term" value="F:protein serine/threonine kinase activity"/>
    <property type="evidence" value="ECO:0000318"/>
    <property type="project" value="GO_Central"/>
</dbReference>
<dbReference type="SMART" id="SM00228">
    <property type="entry name" value="PDZ"/>
    <property type="match status" value="2"/>
</dbReference>
<dbReference type="GO" id="GO:0015630">
    <property type="term" value="C:microtubule cytoskeleton"/>
    <property type="evidence" value="ECO:0000318"/>
    <property type="project" value="GO_Central"/>
</dbReference>
<dbReference type="Proteomes" id="UP000001555">
    <property type="component" value="Unassembled WGS sequence"/>
</dbReference>
<dbReference type="AlphaFoldDB" id="B7Q1J2"/>
<dbReference type="InterPro" id="IPR001478">
    <property type="entry name" value="PDZ"/>
</dbReference>
<dbReference type="STRING" id="6945.B7Q1J2"/>
<dbReference type="SMART" id="SM00220">
    <property type="entry name" value="S_TKc"/>
    <property type="match status" value="1"/>
</dbReference>
<organism>
    <name type="scientific">Ixodes scapularis</name>
    <name type="common">Black-legged tick</name>
    <name type="synonym">Deer tick</name>
    <dbReference type="NCBI Taxonomy" id="6945"/>
    <lineage>
        <taxon>Eukaryota</taxon>
        <taxon>Metazoa</taxon>
        <taxon>Ecdysozoa</taxon>
        <taxon>Arthropoda</taxon>
        <taxon>Chelicerata</taxon>
        <taxon>Arachnida</taxon>
        <taxon>Acari</taxon>
        <taxon>Parasitiformes</taxon>
        <taxon>Ixodida</taxon>
        <taxon>Ixodoidea</taxon>
        <taxon>Ixodidae</taxon>
        <taxon>Ixodinae</taxon>
        <taxon>Ixodes</taxon>
    </lineage>
</organism>
<accession>B7Q1J2</accession>
<keyword evidence="1 9" id="KW-0723">Serine/threonine-protein kinase</keyword>
<feature type="domain" description="Protein kinase" evidence="7">
    <location>
        <begin position="1"/>
        <end position="246"/>
    </location>
</feature>
<name>B7Q1J2_IXOSC</name>
<evidence type="ECO:0000256" key="5">
    <source>
        <dbReference type="ARBA" id="ARBA00022840"/>
    </source>
</evidence>
<dbReference type="EMBL" id="DS838048">
    <property type="protein sequence ID" value="EEC12714.1"/>
    <property type="molecule type" value="Genomic_DNA"/>
</dbReference>
<dbReference type="EnsemblMetazoa" id="ISCW009661-RA">
    <property type="protein sequence ID" value="ISCW009661-PA"/>
    <property type="gene ID" value="ISCW009661"/>
</dbReference>
<protein>
    <submittedName>
        <fullName evidence="9 10">Serine/threonine protein kinase, putative</fullName>
        <ecNumber evidence="9">2.7.11.1</ecNumber>
    </submittedName>
</protein>
<gene>
    <name evidence="9" type="ORF">IscW_ISCW009661</name>
</gene>
<dbReference type="GO" id="GO:0035556">
    <property type="term" value="P:intracellular signal transduction"/>
    <property type="evidence" value="ECO:0000318"/>
    <property type="project" value="GO_Central"/>
</dbReference>
<feature type="domain" description="PDZ" evidence="8">
    <location>
        <begin position="295"/>
        <end position="374"/>
    </location>
</feature>
<dbReference type="InterPro" id="IPR011009">
    <property type="entry name" value="Kinase-like_dom_sf"/>
</dbReference>
<proteinExistence type="predicted"/>
<dbReference type="OrthoDB" id="248923at2759"/>
<feature type="coiled-coil region" evidence="6">
    <location>
        <begin position="32"/>
        <end position="59"/>
    </location>
</feature>
<keyword evidence="4 9" id="KW-0418">Kinase</keyword>
<dbReference type="PaxDb" id="6945-B7Q1J2"/>
<dbReference type="VEuPathDB" id="VectorBase:ISCI009661"/>
<evidence type="ECO:0000259" key="8">
    <source>
        <dbReference type="PROSITE" id="PS50106"/>
    </source>
</evidence>
<evidence type="ECO:0000256" key="2">
    <source>
        <dbReference type="ARBA" id="ARBA00022679"/>
    </source>
</evidence>
<dbReference type="HOGENOM" id="CLU_513188_0_0_1"/>
<sequence length="531" mass="59269">MPVAEVTHNIGRRNHIAPSLDVSSPSRLKLKIVRLSAHNRNLARRLESAKARLQEKGAADSRNANIFAICLPLIRTWLAEDIEILRVLQANHVRQIEVLDNILNPSHDISLAEDLPAVKKEVNKTPIDASGSTTPFEFHDGESAGTIPYMAPEILKRRPYGRSADWWSVGIVMYKLMTGRVPFRGKTKQMLRERIITAPLKWPRVEEHKHSATTPAKDMTYRMLKKNPVERLGSVNYNELKTHPFFDRFNWRVLYTNTDLCDIPSIAEILKSNAEKGGKGGDPEDKRRHQRIEEMIDVTNETQKPLLCYSSSSFKKLMTKAVENQSPAQRAQVLPLDVILAVNGVSLADASVDKVNKLVASSADKIVLSVMTSSSYRVLTTQRDALSLVRNAQKETVVLSSAPTSHGLQRLPVILDVNVMDDKNKQVWMTHLETLSSLLGESFQHANVTSKNMKMVYPGDVVTHVDGTSLDVLSRDQVLQLLSTAKKEVTLTVVPLSPMRAKRIIISKFHETAMTDTNVASKSTGANIETS</sequence>
<dbReference type="EMBL" id="ABJB010178868">
    <property type="status" value="NOT_ANNOTATED_CDS"/>
    <property type="molecule type" value="Genomic_DNA"/>
</dbReference>